<accession>A0A8H9K539</accession>
<dbReference type="AlphaFoldDB" id="A0A8H9K539"/>
<reference evidence="2" key="2">
    <citation type="submission" date="2019-01" db="EMBL/GenBank/DDBJ databases">
        <authorList>
            <consortium name="NCBI Pathogen Detection Project"/>
        </authorList>
    </citation>
    <scope>NUCLEOTIDE SEQUENCE</scope>
    <source>
        <strain evidence="2">BCW_3452</strain>
    </source>
</reference>
<sequence>MPLPNHQQSSSLADKLNSEFSDDFDWTDAPPCDFDDEELPQHKTRGRGVYRGRGITRKMFFRDIARNKTKRQKAARRNQR</sequence>
<gene>
    <name evidence="2" type="ORF">I7730_00425</name>
</gene>
<protein>
    <submittedName>
        <fullName evidence="2">Uncharacterized protein</fullName>
    </submittedName>
</protein>
<feature type="compositionally biased region" description="Polar residues" evidence="1">
    <location>
        <begin position="1"/>
        <end position="12"/>
    </location>
</feature>
<comment type="caution">
    <text evidence="2">The sequence shown here is derived from an EMBL/GenBank/DDBJ whole genome shotgun (WGS) entry which is preliminary data.</text>
</comment>
<feature type="region of interest" description="Disordered" evidence="1">
    <location>
        <begin position="1"/>
        <end position="51"/>
    </location>
</feature>
<reference evidence="2" key="1">
    <citation type="journal article" date="2018" name="Genome Biol.">
        <title>SKESA: strategic k-mer extension for scrupulous assemblies.</title>
        <authorList>
            <person name="Souvorov A."/>
            <person name="Agarwala R."/>
            <person name="Lipman D.J."/>
        </authorList>
    </citation>
    <scope>NUCLEOTIDE SEQUENCE</scope>
    <source>
        <strain evidence="2">BCW_3452</strain>
    </source>
</reference>
<dbReference type="EMBL" id="DACRBY010000001">
    <property type="protein sequence ID" value="HAS8538264.1"/>
    <property type="molecule type" value="Genomic_DNA"/>
</dbReference>
<evidence type="ECO:0000256" key="1">
    <source>
        <dbReference type="SAM" id="MobiDB-lite"/>
    </source>
</evidence>
<dbReference type="Proteomes" id="UP000863257">
    <property type="component" value="Unassembled WGS sequence"/>
</dbReference>
<name>A0A8H9K539_VIBVL</name>
<feature type="compositionally biased region" description="Basic residues" evidence="1">
    <location>
        <begin position="42"/>
        <end position="51"/>
    </location>
</feature>
<proteinExistence type="predicted"/>
<organism evidence="2">
    <name type="scientific">Vibrio vulnificus</name>
    <dbReference type="NCBI Taxonomy" id="672"/>
    <lineage>
        <taxon>Bacteria</taxon>
        <taxon>Pseudomonadati</taxon>
        <taxon>Pseudomonadota</taxon>
        <taxon>Gammaproteobacteria</taxon>
        <taxon>Vibrionales</taxon>
        <taxon>Vibrionaceae</taxon>
        <taxon>Vibrio</taxon>
    </lineage>
</organism>
<evidence type="ECO:0000313" key="2">
    <source>
        <dbReference type="EMBL" id="HAS8538264.1"/>
    </source>
</evidence>